<evidence type="ECO:0000256" key="9">
    <source>
        <dbReference type="SAM" id="MobiDB-lite"/>
    </source>
</evidence>
<dbReference type="Gene3D" id="1.25.40.10">
    <property type="entry name" value="Tetratricopeptide repeat domain"/>
    <property type="match status" value="1"/>
</dbReference>
<reference evidence="10" key="1">
    <citation type="submission" date="2020-07" db="EMBL/GenBank/DDBJ databases">
        <title>Draft Genome Sequence of a Deep-Sea Yeast, Naganishia (Cryptococcus) liquefaciens strain N6.</title>
        <authorList>
            <person name="Han Y.W."/>
            <person name="Kajitani R."/>
            <person name="Morimoto H."/>
            <person name="Parhat M."/>
            <person name="Tsubouchi H."/>
            <person name="Bakenova O."/>
            <person name="Ogata M."/>
            <person name="Argunhan B."/>
            <person name="Aoki R."/>
            <person name="Kajiwara S."/>
            <person name="Itoh T."/>
            <person name="Iwasaki H."/>
        </authorList>
    </citation>
    <scope>NUCLEOTIDE SEQUENCE</scope>
    <source>
        <strain evidence="10">N6</strain>
    </source>
</reference>
<evidence type="ECO:0000256" key="3">
    <source>
        <dbReference type="ARBA" id="ARBA00005348"/>
    </source>
</evidence>
<gene>
    <name evidence="10" type="ORF">NliqN6_0709</name>
</gene>
<dbReference type="SMART" id="SM00028">
    <property type="entry name" value="TPR"/>
    <property type="match status" value="4"/>
</dbReference>
<dbReference type="Pfam" id="PF13424">
    <property type="entry name" value="TPR_12"/>
    <property type="match status" value="1"/>
</dbReference>
<sequence length="728" mass="80414">MSTLFTSPMDCGPVNDLKRLGGRVDIDNSRLYDRSVVNGSASSSGSRSQGAQSFRALPSANAGFSVRPAQSTQPPQTSSNMPAMIGNGGPVNSSSWSMAFQQQNAQHAFSIQSSERSRANRIPSPHEHSAYANFSSNLAPQVREAQHPSSSATGWQQEFASTSLQSAAFTHNDPSKQYPLTGQSMQRHVFNHEFPAFQHHPLQHAWMPSVSQPQFLADGRLQQPSGLDTIQQGWSDVFDQIEREFTSPAEKSANATQRTSTPFLNVPRNLDEALSQAQSAQSASSGKQTEGAHVPATSSVPAANLNWEEEITDTAEQQRSTDAEPEEEEDDFDQAGFAAFYGRQWQPGGTAESRIHAERAATQVADMQRDMHGISSAEEASLLSEGLSEMEHEQRDMARRLGYMVNQPKALRRDEIGRYLFNKANPYIGLDQQQKARLLMYQQQGLQYQNVLQHEASVLEDPGDARAWFSLGIRQQENERDDQAIHALLQGIRLEPSLREAYLALAVSYANEGDLLAAHNVLEKWITIFQNAGEDVASDNVPHVGKSKRHETLANALMEMARMAPHGDIDADIQIALGVLFNASEEYDKAQDCFRVALQARQDDWMLYNRLGATLANGGKPEEALQCYEEALNRNPGYVRATFNVGIACIKLGRYQEASDYVIKALRLQQAEALGSYHNNESALKNGTSEGMWQTLRTAFSNLDRMDLIRMCDAKDLDGIEAGLESTG</sequence>
<dbReference type="AlphaFoldDB" id="A0A8H3TNI1"/>
<evidence type="ECO:0008006" key="12">
    <source>
        <dbReference type="Google" id="ProtNLM"/>
    </source>
</evidence>
<comment type="similarity">
    <text evidence="3">Belongs to the peroxisomal targeting signal receptor family.</text>
</comment>
<feature type="compositionally biased region" description="Low complexity" evidence="9">
    <location>
        <begin position="275"/>
        <end position="285"/>
    </location>
</feature>
<feature type="region of interest" description="Disordered" evidence="9">
    <location>
        <begin position="273"/>
        <end position="302"/>
    </location>
</feature>
<evidence type="ECO:0000256" key="4">
    <source>
        <dbReference type="ARBA" id="ARBA00022490"/>
    </source>
</evidence>
<comment type="caution">
    <text evidence="10">The sequence shown here is derived from an EMBL/GenBank/DDBJ whole genome shotgun (WGS) entry which is preliminary data.</text>
</comment>
<evidence type="ECO:0000256" key="1">
    <source>
        <dbReference type="ARBA" id="ARBA00004275"/>
    </source>
</evidence>
<dbReference type="InterPro" id="IPR024111">
    <property type="entry name" value="PEX5/PEX5L"/>
</dbReference>
<dbReference type="GO" id="GO:0016560">
    <property type="term" value="P:protein import into peroxisome matrix, docking"/>
    <property type="evidence" value="ECO:0007669"/>
    <property type="project" value="TreeGrafter"/>
</dbReference>
<dbReference type="Proteomes" id="UP000620104">
    <property type="component" value="Unassembled WGS sequence"/>
</dbReference>
<keyword evidence="11" id="KW-1185">Reference proteome</keyword>
<evidence type="ECO:0000256" key="8">
    <source>
        <dbReference type="PROSITE-ProRule" id="PRU00339"/>
    </source>
</evidence>
<comment type="subcellular location">
    <subcellularLocation>
        <location evidence="2">Cytoplasm</location>
    </subcellularLocation>
    <subcellularLocation>
        <location evidence="1">Peroxisome</location>
    </subcellularLocation>
</comment>
<feature type="region of interest" description="Disordered" evidence="9">
    <location>
        <begin position="312"/>
        <end position="331"/>
    </location>
</feature>
<feature type="repeat" description="TPR" evidence="8">
    <location>
        <begin position="605"/>
        <end position="638"/>
    </location>
</feature>
<keyword evidence="7" id="KW-0576">Peroxisome</keyword>
<dbReference type="EMBL" id="BLZA01000007">
    <property type="protein sequence ID" value="GHJ84307.1"/>
    <property type="molecule type" value="Genomic_DNA"/>
</dbReference>
<proteinExistence type="inferred from homology"/>
<evidence type="ECO:0000313" key="10">
    <source>
        <dbReference type="EMBL" id="GHJ84307.1"/>
    </source>
</evidence>
<dbReference type="SUPFAM" id="SSF48452">
    <property type="entry name" value="TPR-like"/>
    <property type="match status" value="1"/>
</dbReference>
<evidence type="ECO:0000256" key="7">
    <source>
        <dbReference type="ARBA" id="ARBA00023140"/>
    </source>
</evidence>
<feature type="repeat" description="TPR" evidence="8">
    <location>
        <begin position="571"/>
        <end position="604"/>
    </location>
</feature>
<dbReference type="PROSITE" id="PS50005">
    <property type="entry name" value="TPR"/>
    <property type="match status" value="4"/>
</dbReference>
<keyword evidence="5" id="KW-0677">Repeat</keyword>
<accession>A0A8H3TNI1</accession>
<feature type="region of interest" description="Disordered" evidence="9">
    <location>
        <begin position="63"/>
        <end position="95"/>
    </location>
</feature>
<name>A0A8H3TNI1_9TREE</name>
<feature type="repeat" description="TPR" evidence="8">
    <location>
        <begin position="639"/>
        <end position="672"/>
    </location>
</feature>
<dbReference type="PANTHER" id="PTHR10130:SF0">
    <property type="entry name" value="GH08708P"/>
    <property type="match status" value="1"/>
</dbReference>
<organism evidence="10 11">
    <name type="scientific">Naganishia liquefaciens</name>
    <dbReference type="NCBI Taxonomy" id="104408"/>
    <lineage>
        <taxon>Eukaryota</taxon>
        <taxon>Fungi</taxon>
        <taxon>Dikarya</taxon>
        <taxon>Basidiomycota</taxon>
        <taxon>Agaricomycotina</taxon>
        <taxon>Tremellomycetes</taxon>
        <taxon>Filobasidiales</taxon>
        <taxon>Filobasidiaceae</taxon>
        <taxon>Naganishia</taxon>
    </lineage>
</organism>
<dbReference type="GO" id="GO:0005052">
    <property type="term" value="F:peroxisome matrix targeting signal-1 binding"/>
    <property type="evidence" value="ECO:0007669"/>
    <property type="project" value="TreeGrafter"/>
</dbReference>
<protein>
    <recommendedName>
        <fullName evidence="12">Tetratricopeptide repeat protein</fullName>
    </recommendedName>
</protein>
<evidence type="ECO:0000256" key="5">
    <source>
        <dbReference type="ARBA" id="ARBA00022737"/>
    </source>
</evidence>
<dbReference type="GO" id="GO:0005778">
    <property type="term" value="C:peroxisomal membrane"/>
    <property type="evidence" value="ECO:0007669"/>
    <property type="project" value="TreeGrafter"/>
</dbReference>
<dbReference type="InterPro" id="IPR019734">
    <property type="entry name" value="TPR_rpt"/>
</dbReference>
<dbReference type="PANTHER" id="PTHR10130">
    <property type="entry name" value="PEROXISOMAL TARGETING SIGNAL 1 RECEPTOR PEX5"/>
    <property type="match status" value="1"/>
</dbReference>
<evidence type="ECO:0000256" key="6">
    <source>
        <dbReference type="ARBA" id="ARBA00022803"/>
    </source>
</evidence>
<evidence type="ECO:0000256" key="2">
    <source>
        <dbReference type="ARBA" id="ARBA00004496"/>
    </source>
</evidence>
<dbReference type="OrthoDB" id="10006023at2759"/>
<dbReference type="GO" id="GO:0005829">
    <property type="term" value="C:cytosol"/>
    <property type="evidence" value="ECO:0007669"/>
    <property type="project" value="TreeGrafter"/>
</dbReference>
<evidence type="ECO:0000313" key="11">
    <source>
        <dbReference type="Proteomes" id="UP000620104"/>
    </source>
</evidence>
<feature type="compositionally biased region" description="Polar residues" evidence="9">
    <location>
        <begin position="68"/>
        <end position="81"/>
    </location>
</feature>
<keyword evidence="4" id="KW-0963">Cytoplasm</keyword>
<keyword evidence="6 8" id="KW-0802">TPR repeat</keyword>
<feature type="repeat" description="TPR" evidence="8">
    <location>
        <begin position="465"/>
        <end position="498"/>
    </location>
</feature>
<dbReference type="InterPro" id="IPR011990">
    <property type="entry name" value="TPR-like_helical_dom_sf"/>
</dbReference>